<gene>
    <name evidence="2" type="ORF">IGS73_14680</name>
</gene>
<evidence type="ECO:0000313" key="2">
    <source>
        <dbReference type="EMBL" id="QOK22316.1"/>
    </source>
</evidence>
<evidence type="ECO:0000256" key="1">
    <source>
        <dbReference type="SAM" id="MobiDB-lite"/>
    </source>
</evidence>
<sequence length="483" mass="52356">MSTDKRSIGELLVANDLLAREVLMDTDQLHARDVIRAWPALRDAAEAFWSALPNPGAHPGPRPDEHLIRHTLDLNGLRSKGLWPNAGRSDTRLIAMAGNFEQAARLLHRFYRVEGHKLAAPVVRDLEAAETRALHSLYLVAHGASVALAHEHEKYQDPGMRQHRTPGSPEAVPKVVVSLREQLAGVEQALGLHLGRRWPAALEGEHREAPDASRLREALAVWDVQAHRAMSQSPSASTALIVCHTQAVVIGNGHALVRAAALREHVDPLEYRDRLAPSLETTAANFRAAGEVWRHMARAGEGLDKDLRVASGEVVAAAREIVRDGAMLASPDVLAQRVDLAQAGRTMQHALISSATLGQAVKELAADPNLSGPARWVHEEAIKAQTRLHAADALSRQHASYVEPSPMNAWVNPNALRRNADVPLPPVLRESISGQMERLAQSAVAGRDVAGGALGRHPQLTGREIEGRGLPVPDAPTSLFFGR</sequence>
<proteinExistence type="predicted"/>
<feature type="region of interest" description="Disordered" evidence="1">
    <location>
        <begin position="450"/>
        <end position="483"/>
    </location>
</feature>
<organism evidence="2 3">
    <name type="scientific">Janibacter indicus</name>
    <dbReference type="NCBI Taxonomy" id="857417"/>
    <lineage>
        <taxon>Bacteria</taxon>
        <taxon>Bacillati</taxon>
        <taxon>Actinomycetota</taxon>
        <taxon>Actinomycetes</taxon>
        <taxon>Micrococcales</taxon>
        <taxon>Intrasporangiaceae</taxon>
        <taxon>Janibacter</taxon>
    </lineage>
</organism>
<dbReference type="Proteomes" id="UP000593998">
    <property type="component" value="Chromosome"/>
</dbReference>
<protein>
    <submittedName>
        <fullName evidence="2">Uncharacterized protein</fullName>
    </submittedName>
</protein>
<dbReference type="RefSeq" id="WP_192910829.1">
    <property type="nucleotide sequence ID" value="NZ_CP062789.1"/>
</dbReference>
<evidence type="ECO:0000313" key="3">
    <source>
        <dbReference type="Proteomes" id="UP000593998"/>
    </source>
</evidence>
<reference evidence="2 3" key="1">
    <citation type="submission" date="2020-10" db="EMBL/GenBank/DDBJ databases">
        <title>Janibacter indicus TT2 genome sequence.</title>
        <authorList>
            <person name="Lee K."/>
            <person name="Ganzorig M."/>
        </authorList>
    </citation>
    <scope>NUCLEOTIDE SEQUENCE [LARGE SCALE GENOMIC DNA]</scope>
    <source>
        <strain evidence="2 3">TT2</strain>
    </source>
</reference>
<name>A0A7L9IY63_9MICO</name>
<dbReference type="EMBL" id="CP062789">
    <property type="protein sequence ID" value="QOK22316.1"/>
    <property type="molecule type" value="Genomic_DNA"/>
</dbReference>
<dbReference type="AlphaFoldDB" id="A0A7L9IY63"/>
<accession>A0A7L9IY63</accession>